<dbReference type="PROSITE" id="PS50056">
    <property type="entry name" value="TYR_PHOSPHATASE_2"/>
    <property type="match status" value="1"/>
</dbReference>
<keyword evidence="4" id="KW-0904">Protein phosphatase</keyword>
<evidence type="ECO:0000259" key="6">
    <source>
        <dbReference type="PROSITE" id="PS50056"/>
    </source>
</evidence>
<dbReference type="Gene3D" id="3.90.190.10">
    <property type="entry name" value="Protein tyrosine phosphatase superfamily"/>
    <property type="match status" value="2"/>
</dbReference>
<feature type="domain" description="Tyrosine-protein phosphatase" evidence="5">
    <location>
        <begin position="153"/>
        <end position="299"/>
    </location>
</feature>
<dbReference type="EMBL" id="HBFK01000779">
    <property type="protein sequence ID" value="CAD8733975.1"/>
    <property type="molecule type" value="Transcribed_RNA"/>
</dbReference>
<dbReference type="PROSITE" id="PS50054">
    <property type="entry name" value="TYR_PHOSPHATASE_DUAL"/>
    <property type="match status" value="1"/>
</dbReference>
<gene>
    <name evidence="7" type="ORF">HAND1043_LOCUS466</name>
</gene>
<proteinExistence type="inferred from homology"/>
<evidence type="ECO:0000256" key="3">
    <source>
        <dbReference type="ARBA" id="ARBA00022801"/>
    </source>
</evidence>
<dbReference type="PROSITE" id="PS00383">
    <property type="entry name" value="TYR_PHOSPHATASE_1"/>
    <property type="match status" value="1"/>
</dbReference>
<keyword evidence="3" id="KW-0378">Hydrolase</keyword>
<evidence type="ECO:0000313" key="7">
    <source>
        <dbReference type="EMBL" id="CAD8733975.1"/>
    </source>
</evidence>
<dbReference type="EC" id="3.1.3.48" evidence="2"/>
<comment type="similarity">
    <text evidence="1">Belongs to the protein-tyrosine phosphatase family. Non-receptor class CDC14 subfamily.</text>
</comment>
<dbReference type="InterPro" id="IPR020422">
    <property type="entry name" value="TYR_PHOSPHATASE_DUAL_dom"/>
</dbReference>
<sequence>MEAIKSFPKLFFFSNQIPESYEHFCLDFGPVSLSGIVKFCRDLRAKRDHVKLQKRPIVFYTYDGLHDVANACFLLGAFLVLDEGHTPEAAAALFDCLQLPPFRDATYSNHNTYPLTILDALRGLKRAVSHGWFDHLTFDVASYEDLYDPRKLECNLISPEFVALCCPPEEASTHAELLSKLGVTDLVRLNFDSHYDPKCFEGAGVAVHDLSFRDCTCPSPGLIAHFLDVCDSAKGVIGVHCLAGLGRTGTMIGCYLIKNHGFSAAEAIAYMRLCRPGSVIGRQQHFLEEIEKCEWDANMPLLPEHSKWKPSDLAVVFEQGGMEPGGAEGDTEDAEADALAKQVSDAMRRRREECWNLLVNGTADESLVYTG</sequence>
<dbReference type="AlphaFoldDB" id="A0A6T8G8X8"/>
<dbReference type="InterPro" id="IPR029021">
    <property type="entry name" value="Prot-tyrosine_phosphatase-like"/>
</dbReference>
<dbReference type="InterPro" id="IPR016130">
    <property type="entry name" value="Tyr_Pase_AS"/>
</dbReference>
<dbReference type="InterPro" id="IPR029260">
    <property type="entry name" value="DSPn"/>
</dbReference>
<accession>A0A6T8G8X8</accession>
<dbReference type="CDD" id="cd17657">
    <property type="entry name" value="CDC14_N"/>
    <property type="match status" value="1"/>
</dbReference>
<dbReference type="FunFam" id="3.90.190.10:FF:000006">
    <property type="entry name" value="Dual specificity protein phosphatase CDC14B"/>
    <property type="match status" value="1"/>
</dbReference>
<dbReference type="InterPro" id="IPR000387">
    <property type="entry name" value="Tyr_Pase_dom"/>
</dbReference>
<protein>
    <recommendedName>
        <fullName evidence="2">protein-tyrosine-phosphatase</fullName>
        <ecNumber evidence="2">3.1.3.48</ecNumber>
    </recommendedName>
</protein>
<dbReference type="InterPro" id="IPR050561">
    <property type="entry name" value="PTP"/>
</dbReference>
<evidence type="ECO:0000256" key="1">
    <source>
        <dbReference type="ARBA" id="ARBA00007315"/>
    </source>
</evidence>
<dbReference type="GO" id="GO:0004725">
    <property type="term" value="F:protein tyrosine phosphatase activity"/>
    <property type="evidence" value="ECO:0007669"/>
    <property type="project" value="UniProtKB-EC"/>
</dbReference>
<evidence type="ECO:0000256" key="4">
    <source>
        <dbReference type="ARBA" id="ARBA00022912"/>
    </source>
</evidence>
<evidence type="ECO:0000256" key="2">
    <source>
        <dbReference type="ARBA" id="ARBA00013064"/>
    </source>
</evidence>
<dbReference type="InterPro" id="IPR003595">
    <property type="entry name" value="Tyr_Pase_cat"/>
</dbReference>
<dbReference type="Pfam" id="PF22784">
    <property type="entry name" value="PTP-SAK"/>
    <property type="match status" value="1"/>
</dbReference>
<dbReference type="Pfam" id="PF14671">
    <property type="entry name" value="DSPn"/>
    <property type="match status" value="1"/>
</dbReference>
<reference evidence="7" key="1">
    <citation type="submission" date="2021-01" db="EMBL/GenBank/DDBJ databases">
        <authorList>
            <person name="Corre E."/>
            <person name="Pelletier E."/>
            <person name="Niang G."/>
            <person name="Scheremetjew M."/>
            <person name="Finn R."/>
            <person name="Kale V."/>
            <person name="Holt S."/>
            <person name="Cochrane G."/>
            <person name="Meng A."/>
            <person name="Brown T."/>
            <person name="Cohen L."/>
        </authorList>
    </citation>
    <scope>NUCLEOTIDE SEQUENCE</scope>
    <source>
        <strain evidence="7">CCMP441</strain>
    </source>
</reference>
<evidence type="ECO:0000259" key="5">
    <source>
        <dbReference type="PROSITE" id="PS50054"/>
    </source>
</evidence>
<dbReference type="SUPFAM" id="SSF52799">
    <property type="entry name" value="(Phosphotyrosine protein) phosphatases II"/>
    <property type="match status" value="2"/>
</dbReference>
<organism evidence="7">
    <name type="scientific">Hemiselmis andersenii</name>
    <name type="common">Cryptophyte alga</name>
    <dbReference type="NCBI Taxonomy" id="464988"/>
    <lineage>
        <taxon>Eukaryota</taxon>
        <taxon>Cryptophyceae</taxon>
        <taxon>Cryptomonadales</taxon>
        <taxon>Hemiselmidaceae</taxon>
        <taxon>Hemiselmis</taxon>
    </lineage>
</organism>
<name>A0A6T8G8X8_HEMAN</name>
<feature type="domain" description="Tyrosine specific protein phosphatases" evidence="6">
    <location>
        <begin position="224"/>
        <end position="286"/>
    </location>
</feature>
<dbReference type="SMART" id="SM00195">
    <property type="entry name" value="DSPc"/>
    <property type="match status" value="1"/>
</dbReference>
<dbReference type="InterPro" id="IPR057023">
    <property type="entry name" value="PTP-SAK"/>
</dbReference>
<dbReference type="PANTHER" id="PTHR23339">
    <property type="entry name" value="TYROSINE SPECIFIC PROTEIN PHOSPHATASE AND DUAL SPECIFICITY PROTEIN PHOSPHATASE"/>
    <property type="match status" value="1"/>
</dbReference>
<dbReference type="SMART" id="SM00404">
    <property type="entry name" value="PTPc_motif"/>
    <property type="match status" value="1"/>
</dbReference>